<dbReference type="CDD" id="cd09917">
    <property type="entry name" value="F-box_SF"/>
    <property type="match status" value="1"/>
</dbReference>
<evidence type="ECO:0000313" key="5">
    <source>
        <dbReference type="Proteomes" id="UP000800038"/>
    </source>
</evidence>
<keyword evidence="1" id="KW-0677">Repeat</keyword>
<evidence type="ECO:0000313" key="4">
    <source>
        <dbReference type="EMBL" id="KAF1947364.1"/>
    </source>
</evidence>
<sequence>MFSELANELLLSIAEKLSSERDINAFAQTDRRLYRLLNKYLYRHNVQHGESSALLWASEQGQVETIRKSLEVGAPIDISDNNGRTPLFQAAERGYVGIVELLLNGGANVNTQSSNYGNALYVASEKCHSQVAGILLNKGADINA</sequence>
<dbReference type="AlphaFoldDB" id="A0A6A5T5J9"/>
<name>A0A6A5T5J9_9PLEO</name>
<evidence type="ECO:0000256" key="2">
    <source>
        <dbReference type="ARBA" id="ARBA00023043"/>
    </source>
</evidence>
<dbReference type="SMART" id="SM00248">
    <property type="entry name" value="ANK"/>
    <property type="match status" value="3"/>
</dbReference>
<dbReference type="InterPro" id="IPR036770">
    <property type="entry name" value="Ankyrin_rpt-contain_sf"/>
</dbReference>
<dbReference type="EMBL" id="ML975999">
    <property type="protein sequence ID" value="KAF1947364.1"/>
    <property type="molecule type" value="Genomic_DNA"/>
</dbReference>
<organism evidence="4 5">
    <name type="scientific">Clathrospora elynae</name>
    <dbReference type="NCBI Taxonomy" id="706981"/>
    <lineage>
        <taxon>Eukaryota</taxon>
        <taxon>Fungi</taxon>
        <taxon>Dikarya</taxon>
        <taxon>Ascomycota</taxon>
        <taxon>Pezizomycotina</taxon>
        <taxon>Dothideomycetes</taxon>
        <taxon>Pleosporomycetidae</taxon>
        <taxon>Pleosporales</taxon>
        <taxon>Diademaceae</taxon>
        <taxon>Clathrospora</taxon>
    </lineage>
</organism>
<keyword evidence="5" id="KW-1185">Reference proteome</keyword>
<dbReference type="OrthoDB" id="3688702at2759"/>
<dbReference type="GO" id="GO:0004842">
    <property type="term" value="F:ubiquitin-protein transferase activity"/>
    <property type="evidence" value="ECO:0007669"/>
    <property type="project" value="TreeGrafter"/>
</dbReference>
<keyword evidence="2 3" id="KW-0040">ANK repeat</keyword>
<dbReference type="PRINTS" id="PR01415">
    <property type="entry name" value="ANKYRIN"/>
</dbReference>
<accession>A0A6A5T5J9</accession>
<dbReference type="SUPFAM" id="SSF48403">
    <property type="entry name" value="Ankyrin repeat"/>
    <property type="match status" value="1"/>
</dbReference>
<feature type="repeat" description="ANK" evidence="3">
    <location>
        <begin position="82"/>
        <end position="114"/>
    </location>
</feature>
<dbReference type="Pfam" id="PF12796">
    <property type="entry name" value="Ank_2"/>
    <property type="match status" value="1"/>
</dbReference>
<evidence type="ECO:0000256" key="1">
    <source>
        <dbReference type="ARBA" id="ARBA00022737"/>
    </source>
</evidence>
<proteinExistence type="predicted"/>
<dbReference type="Gene3D" id="1.25.40.20">
    <property type="entry name" value="Ankyrin repeat-containing domain"/>
    <property type="match status" value="1"/>
</dbReference>
<dbReference type="GO" id="GO:0085020">
    <property type="term" value="P:protein K6-linked ubiquitination"/>
    <property type="evidence" value="ECO:0007669"/>
    <property type="project" value="TreeGrafter"/>
</dbReference>
<feature type="repeat" description="ANK" evidence="3">
    <location>
        <begin position="115"/>
        <end position="144"/>
    </location>
</feature>
<evidence type="ECO:0000256" key="3">
    <source>
        <dbReference type="PROSITE-ProRule" id="PRU00023"/>
    </source>
</evidence>
<dbReference type="PROSITE" id="PS50297">
    <property type="entry name" value="ANK_REP_REGION"/>
    <property type="match status" value="2"/>
</dbReference>
<protein>
    <submittedName>
        <fullName evidence="4">Ankyrin</fullName>
    </submittedName>
</protein>
<dbReference type="PANTHER" id="PTHR24171">
    <property type="entry name" value="ANKYRIN REPEAT DOMAIN-CONTAINING PROTEIN 39-RELATED"/>
    <property type="match status" value="1"/>
</dbReference>
<dbReference type="Proteomes" id="UP000800038">
    <property type="component" value="Unassembled WGS sequence"/>
</dbReference>
<reference evidence="4" key="1">
    <citation type="journal article" date="2020" name="Stud. Mycol.">
        <title>101 Dothideomycetes genomes: a test case for predicting lifestyles and emergence of pathogens.</title>
        <authorList>
            <person name="Haridas S."/>
            <person name="Albert R."/>
            <person name="Binder M."/>
            <person name="Bloem J."/>
            <person name="Labutti K."/>
            <person name="Salamov A."/>
            <person name="Andreopoulos B."/>
            <person name="Baker S."/>
            <person name="Barry K."/>
            <person name="Bills G."/>
            <person name="Bluhm B."/>
            <person name="Cannon C."/>
            <person name="Castanera R."/>
            <person name="Culley D."/>
            <person name="Daum C."/>
            <person name="Ezra D."/>
            <person name="Gonzalez J."/>
            <person name="Henrissat B."/>
            <person name="Kuo A."/>
            <person name="Liang C."/>
            <person name="Lipzen A."/>
            <person name="Lutzoni F."/>
            <person name="Magnuson J."/>
            <person name="Mondo S."/>
            <person name="Nolan M."/>
            <person name="Ohm R."/>
            <person name="Pangilinan J."/>
            <person name="Park H.-J."/>
            <person name="Ramirez L."/>
            <person name="Alfaro M."/>
            <person name="Sun H."/>
            <person name="Tritt A."/>
            <person name="Yoshinaga Y."/>
            <person name="Zwiers L.-H."/>
            <person name="Turgeon B."/>
            <person name="Goodwin S."/>
            <person name="Spatafora J."/>
            <person name="Crous P."/>
            <person name="Grigoriev I."/>
        </authorList>
    </citation>
    <scope>NUCLEOTIDE SEQUENCE</scope>
    <source>
        <strain evidence="4">CBS 161.51</strain>
    </source>
</reference>
<dbReference type="PANTHER" id="PTHR24171:SF8">
    <property type="entry name" value="BRCA1-ASSOCIATED RING DOMAIN PROTEIN 1"/>
    <property type="match status" value="1"/>
</dbReference>
<feature type="non-terminal residue" evidence="4">
    <location>
        <position position="144"/>
    </location>
</feature>
<gene>
    <name evidence="4" type="ORF">EJ02DRAFT_330890</name>
</gene>
<dbReference type="InterPro" id="IPR002110">
    <property type="entry name" value="Ankyrin_rpt"/>
</dbReference>
<dbReference type="PROSITE" id="PS50088">
    <property type="entry name" value="ANK_REPEAT"/>
    <property type="match status" value="2"/>
</dbReference>